<keyword evidence="2" id="KW-1185">Reference proteome</keyword>
<dbReference type="EMBL" id="JACCKB010000056">
    <property type="protein sequence ID" value="NYZ68976.1"/>
    <property type="molecule type" value="Genomic_DNA"/>
</dbReference>
<dbReference type="Proteomes" id="UP000569732">
    <property type="component" value="Unassembled WGS sequence"/>
</dbReference>
<proteinExistence type="predicted"/>
<evidence type="ECO:0000313" key="2">
    <source>
        <dbReference type="Proteomes" id="UP000569732"/>
    </source>
</evidence>
<accession>A0A853IMG4</accession>
<sequence length="70" mass="8061">MMKMLKANRFNYFIVAEEEAEELVLANKGFFAIHKLSDLPPGSKRYFMCSKKVDNSIIDKINQAIKSLSF</sequence>
<name>A0A853IMG4_9GAMM</name>
<dbReference type="AlphaFoldDB" id="A0A853IMG4"/>
<reference evidence="1 2" key="1">
    <citation type="submission" date="2020-07" db="EMBL/GenBank/DDBJ databases">
        <title>Endozoicomonas sp. nov., isolated from sediment.</title>
        <authorList>
            <person name="Gu T."/>
        </authorList>
    </citation>
    <scope>NUCLEOTIDE SEQUENCE [LARGE SCALE GENOMIC DNA]</scope>
    <source>
        <strain evidence="1 2">SM1973</strain>
    </source>
</reference>
<comment type="caution">
    <text evidence="1">The sequence shown here is derived from an EMBL/GenBank/DDBJ whole genome shotgun (WGS) entry which is preliminary data.</text>
</comment>
<evidence type="ECO:0000313" key="1">
    <source>
        <dbReference type="EMBL" id="NYZ68976.1"/>
    </source>
</evidence>
<protein>
    <submittedName>
        <fullName evidence="1">Uncharacterized protein</fullName>
    </submittedName>
</protein>
<organism evidence="1 2">
    <name type="scientific">Spartinivicinus marinus</name>
    <dbReference type="NCBI Taxonomy" id="2994442"/>
    <lineage>
        <taxon>Bacteria</taxon>
        <taxon>Pseudomonadati</taxon>
        <taxon>Pseudomonadota</taxon>
        <taxon>Gammaproteobacteria</taxon>
        <taxon>Oceanospirillales</taxon>
        <taxon>Zooshikellaceae</taxon>
        <taxon>Spartinivicinus</taxon>
    </lineage>
</organism>
<dbReference type="RefSeq" id="WP_180570977.1">
    <property type="nucleotide sequence ID" value="NZ_JACCKB010000056.1"/>
</dbReference>
<gene>
    <name evidence="1" type="ORF">H0A36_23430</name>
</gene>